<sequence length="73" mass="8393">MEGNWREFDDGEEWFAGRVLWVWAPSWEKPRLAIADRGDDFDWFYEGGPKLEHAGAEFPTHCCDPEPPASPAI</sequence>
<dbReference type="AlphaFoldDB" id="A0AAW3V120"/>
<dbReference type="RefSeq" id="WP_183800500.1">
    <property type="nucleotide sequence ID" value="NZ_JACIII010000013.1"/>
</dbReference>
<gene>
    <name evidence="1" type="ORF">GGD69_005148</name>
</gene>
<name>A0AAW3V120_9BURK</name>
<protein>
    <submittedName>
        <fullName evidence="1">Uncharacterized protein</fullName>
    </submittedName>
</protein>
<organism evidence="1 2">
    <name type="scientific">Paraburkholderia fungorum</name>
    <dbReference type="NCBI Taxonomy" id="134537"/>
    <lineage>
        <taxon>Bacteria</taxon>
        <taxon>Pseudomonadati</taxon>
        <taxon>Pseudomonadota</taxon>
        <taxon>Betaproteobacteria</taxon>
        <taxon>Burkholderiales</taxon>
        <taxon>Burkholderiaceae</taxon>
        <taxon>Paraburkholderia</taxon>
    </lineage>
</organism>
<proteinExistence type="predicted"/>
<accession>A0AAW3V120</accession>
<reference evidence="1 2" key="1">
    <citation type="submission" date="2020-08" db="EMBL/GenBank/DDBJ databases">
        <title>Genomic Encyclopedia of Type Strains, Phase IV (KMG-V): Genome sequencing to study the core and pangenomes of soil and plant-associated prokaryotes.</title>
        <authorList>
            <person name="Whitman W."/>
        </authorList>
    </citation>
    <scope>NUCLEOTIDE SEQUENCE [LARGE SCALE GENOMIC DNA]</scope>
    <source>
        <strain evidence="1 2">SEMIA 4013</strain>
    </source>
</reference>
<evidence type="ECO:0000313" key="1">
    <source>
        <dbReference type="EMBL" id="MBB6204254.1"/>
    </source>
</evidence>
<dbReference type="Proteomes" id="UP000518681">
    <property type="component" value="Unassembled WGS sequence"/>
</dbReference>
<evidence type="ECO:0000313" key="2">
    <source>
        <dbReference type="Proteomes" id="UP000518681"/>
    </source>
</evidence>
<dbReference type="EMBL" id="JACIIK010000009">
    <property type="protein sequence ID" value="MBB6204254.1"/>
    <property type="molecule type" value="Genomic_DNA"/>
</dbReference>
<comment type="caution">
    <text evidence="1">The sequence shown here is derived from an EMBL/GenBank/DDBJ whole genome shotgun (WGS) entry which is preliminary data.</text>
</comment>